<dbReference type="AlphaFoldDB" id="A0A139AGF8"/>
<evidence type="ECO:0000313" key="2">
    <source>
        <dbReference type="Proteomes" id="UP000070544"/>
    </source>
</evidence>
<protein>
    <submittedName>
        <fullName evidence="1">Uncharacterized protein</fullName>
    </submittedName>
</protein>
<organism evidence="1 2">
    <name type="scientific">Gonapodya prolifera (strain JEL478)</name>
    <name type="common">Monoblepharis prolifera</name>
    <dbReference type="NCBI Taxonomy" id="1344416"/>
    <lineage>
        <taxon>Eukaryota</taxon>
        <taxon>Fungi</taxon>
        <taxon>Fungi incertae sedis</taxon>
        <taxon>Chytridiomycota</taxon>
        <taxon>Chytridiomycota incertae sedis</taxon>
        <taxon>Monoblepharidomycetes</taxon>
        <taxon>Monoblepharidales</taxon>
        <taxon>Gonapodyaceae</taxon>
        <taxon>Gonapodya</taxon>
    </lineage>
</organism>
<evidence type="ECO:0000313" key="1">
    <source>
        <dbReference type="EMBL" id="KXS15886.1"/>
    </source>
</evidence>
<proteinExistence type="predicted"/>
<accession>A0A139AGF8</accession>
<gene>
    <name evidence="1" type="ORF">M427DRAFT_69774</name>
</gene>
<name>A0A139AGF8_GONPJ</name>
<reference evidence="1 2" key="1">
    <citation type="journal article" date="2015" name="Genome Biol. Evol.">
        <title>Phylogenomic analyses indicate that early fungi evolved digesting cell walls of algal ancestors of land plants.</title>
        <authorList>
            <person name="Chang Y."/>
            <person name="Wang S."/>
            <person name="Sekimoto S."/>
            <person name="Aerts A.L."/>
            <person name="Choi C."/>
            <person name="Clum A."/>
            <person name="LaButti K.M."/>
            <person name="Lindquist E.A."/>
            <person name="Yee Ngan C."/>
            <person name="Ohm R.A."/>
            <person name="Salamov A.A."/>
            <person name="Grigoriev I.V."/>
            <person name="Spatafora J.W."/>
            <person name="Berbee M.L."/>
        </authorList>
    </citation>
    <scope>NUCLEOTIDE SEQUENCE [LARGE SCALE GENOMIC DNA]</scope>
    <source>
        <strain evidence="1 2">JEL478</strain>
    </source>
</reference>
<keyword evidence="2" id="KW-1185">Reference proteome</keyword>
<dbReference type="Proteomes" id="UP000070544">
    <property type="component" value="Unassembled WGS sequence"/>
</dbReference>
<dbReference type="EMBL" id="KQ965759">
    <property type="protein sequence ID" value="KXS15886.1"/>
    <property type="molecule type" value="Genomic_DNA"/>
</dbReference>
<sequence>MSLNSDFLFPHLKKEEDLIFSDGEIKLKFTPDEMRELKKKLDAQLQAEDPLTSLPFFVYLTPETREWMLFEDMPWIVKGGLAAVRVLVEVQGCVYVCA</sequence>